<evidence type="ECO:0000256" key="1">
    <source>
        <dbReference type="SAM" id="SignalP"/>
    </source>
</evidence>
<evidence type="ECO:0000313" key="3">
    <source>
        <dbReference type="Proteomes" id="UP000549911"/>
    </source>
</evidence>
<feature type="chain" id="PRO_5031052315" description="Neutral metalloproteinase" evidence="1">
    <location>
        <begin position="21"/>
        <end position="535"/>
    </location>
</feature>
<reference evidence="2 3" key="2">
    <citation type="submission" date="2020-08" db="EMBL/GenBank/DDBJ databases">
        <title>The Agave Microbiome: Exploring the role of microbial communities in plant adaptations to desert environments.</title>
        <authorList>
            <person name="Partida-Martinez L.P."/>
        </authorList>
    </citation>
    <scope>NUCLEOTIDE SEQUENCE [LARGE SCALE GENOMIC DNA]</scope>
    <source>
        <strain evidence="2 3">AT2.17</strain>
    </source>
</reference>
<keyword evidence="3" id="KW-1185">Reference proteome</keyword>
<proteinExistence type="predicted"/>
<reference evidence="2 3" key="1">
    <citation type="submission" date="2020-07" db="EMBL/GenBank/DDBJ databases">
        <authorList>
            <person name="Partida-Martinez L."/>
            <person name="Huntemann M."/>
            <person name="Clum A."/>
            <person name="Wang J."/>
            <person name="Palaniappan K."/>
            <person name="Ritter S."/>
            <person name="Chen I.-M."/>
            <person name="Stamatis D."/>
            <person name="Reddy T."/>
            <person name="O'Malley R."/>
            <person name="Daum C."/>
            <person name="Shapiro N."/>
            <person name="Ivanova N."/>
            <person name="Kyrpides N."/>
            <person name="Woyke T."/>
        </authorList>
    </citation>
    <scope>NUCLEOTIDE SEQUENCE [LARGE SCALE GENOMIC DNA]</scope>
    <source>
        <strain evidence="2 3">AT2.17</strain>
    </source>
</reference>
<dbReference type="RefSeq" id="WP_179620187.1">
    <property type="nucleotide sequence ID" value="NZ_JACCBW010000002.1"/>
</dbReference>
<accession>A0A7Y9H5I5</accession>
<organism evidence="2 3">
    <name type="scientific">Nocardioides cavernae</name>
    <dbReference type="NCBI Taxonomy" id="1921566"/>
    <lineage>
        <taxon>Bacteria</taxon>
        <taxon>Bacillati</taxon>
        <taxon>Actinomycetota</taxon>
        <taxon>Actinomycetes</taxon>
        <taxon>Propionibacteriales</taxon>
        <taxon>Nocardioidaceae</taxon>
        <taxon>Nocardioides</taxon>
    </lineage>
</organism>
<sequence length="535" mass="58025">MRRIVTTALAVALVGSAALAAPATAADQDRPAVPGVTQELEGFDARSVIDLTQPPVEPSLELAYEPSASETLATARRVLAGNSRPSDPSATIVLRDLFMQKSQLRGADRRLADRLLARPTDGFSDPQGFGYTVAEAPPLCNTRLCIHYVPTGTDAPPTPDWPATNLAVMDSVWTTIVDQMGYRKPVSDGTKGGNPLFDVYLKDLGGDLYGFCAGERKAKKRTASGYCVLDNDFAATQFPNGTPLDNLTVTAGHEFFHAVQYAYDYAEDPWMMESTATWMEERIATAVNDNRQYLPASQIYAPQIPLDAFSQTSGFQYGNWVFWEYLSSRYGLKIVQKAWKQAGTLKGDGNKYSLHAIDRALKGKGGFHKNYANYVAGNLTPAVNFPEGADIQAQFGGGRIFGSKVLSKGKRSKRFGTKIHHLSSASYAFGPGKGLSGKKWKLSLKVSGPARVTSPAAVVVIYKLNGKRQVKTIKLNKRGDGSKKVTFDNRKVGAVSVSLINGSTRYKCGRGTVLACEGKPLDDKLRFAVKAKVTK</sequence>
<evidence type="ECO:0008006" key="4">
    <source>
        <dbReference type="Google" id="ProtNLM"/>
    </source>
</evidence>
<feature type="signal peptide" evidence="1">
    <location>
        <begin position="1"/>
        <end position="20"/>
    </location>
</feature>
<evidence type="ECO:0000313" key="2">
    <source>
        <dbReference type="EMBL" id="NYE37659.1"/>
    </source>
</evidence>
<gene>
    <name evidence="2" type="ORF">F4692_002792</name>
</gene>
<comment type="caution">
    <text evidence="2">The sequence shown here is derived from an EMBL/GenBank/DDBJ whole genome shotgun (WGS) entry which is preliminary data.</text>
</comment>
<protein>
    <recommendedName>
        <fullName evidence="4">Neutral metalloproteinase</fullName>
    </recommendedName>
</protein>
<dbReference type="EMBL" id="JACCBW010000002">
    <property type="protein sequence ID" value="NYE37659.1"/>
    <property type="molecule type" value="Genomic_DNA"/>
</dbReference>
<keyword evidence="1" id="KW-0732">Signal</keyword>
<dbReference type="AlphaFoldDB" id="A0A7Y9H5I5"/>
<name>A0A7Y9H5I5_9ACTN</name>
<dbReference type="Proteomes" id="UP000549911">
    <property type="component" value="Unassembled WGS sequence"/>
</dbReference>
<dbReference type="NCBIfam" id="NF045524">
    <property type="entry name" value="MXAN_6640_HExxH"/>
    <property type="match status" value="1"/>
</dbReference>